<comment type="subcellular location">
    <subcellularLocation>
        <location evidence="1">Endomembrane system</location>
        <topology evidence="1">Multi-pass membrane protein</topology>
    </subcellularLocation>
</comment>
<dbReference type="GO" id="GO:0012505">
    <property type="term" value="C:endomembrane system"/>
    <property type="evidence" value="ECO:0007669"/>
    <property type="project" value="UniProtKB-SubCell"/>
</dbReference>
<dbReference type="GO" id="GO:0005765">
    <property type="term" value="C:lysosomal membrane"/>
    <property type="evidence" value="ECO:0007669"/>
    <property type="project" value="TreeGrafter"/>
</dbReference>
<dbReference type="CDD" id="cd17326">
    <property type="entry name" value="MFS_MFSD8"/>
    <property type="match status" value="1"/>
</dbReference>
<evidence type="ECO:0000313" key="10">
    <source>
        <dbReference type="Proteomes" id="UP000659654"/>
    </source>
</evidence>
<feature type="transmembrane region" description="Helical" evidence="6">
    <location>
        <begin position="79"/>
        <end position="98"/>
    </location>
</feature>
<keyword evidence="3 6" id="KW-0812">Transmembrane</keyword>
<evidence type="ECO:0000256" key="2">
    <source>
        <dbReference type="ARBA" id="ARBA00022448"/>
    </source>
</evidence>
<dbReference type="Proteomes" id="UP000659654">
    <property type="component" value="Unassembled WGS sequence"/>
</dbReference>
<dbReference type="PANTHER" id="PTHR23510">
    <property type="entry name" value="INNER MEMBRANE TRANSPORT PROTEIN YAJR"/>
    <property type="match status" value="1"/>
</dbReference>
<dbReference type="EMBL" id="CAJFCV020000006">
    <property type="protein sequence ID" value="CAG9129336.1"/>
    <property type="molecule type" value="Genomic_DNA"/>
</dbReference>
<dbReference type="AlphaFoldDB" id="A0A1I7SL18"/>
<feature type="transmembrane region" description="Helical" evidence="6">
    <location>
        <begin position="46"/>
        <end position="67"/>
    </location>
</feature>
<feature type="transmembrane region" description="Helical" evidence="6">
    <location>
        <begin position="180"/>
        <end position="205"/>
    </location>
</feature>
<dbReference type="WBParaSite" id="BXY_1375000.1">
    <property type="protein sequence ID" value="BXY_1375000.1"/>
    <property type="gene ID" value="BXY_1375000"/>
</dbReference>
<evidence type="ECO:0000313" key="8">
    <source>
        <dbReference type="EMBL" id="CAD5233877.1"/>
    </source>
</evidence>
<evidence type="ECO:0000256" key="1">
    <source>
        <dbReference type="ARBA" id="ARBA00004127"/>
    </source>
</evidence>
<feature type="domain" description="Major facilitator superfamily (MFS) profile" evidence="7">
    <location>
        <begin position="11"/>
        <end position="461"/>
    </location>
</feature>
<dbReference type="Proteomes" id="UP000582659">
    <property type="component" value="Unassembled WGS sequence"/>
</dbReference>
<feature type="transmembrane region" description="Helical" evidence="6">
    <location>
        <begin position="438"/>
        <end position="458"/>
    </location>
</feature>
<proteinExistence type="predicted"/>
<feature type="transmembrane region" description="Helical" evidence="6">
    <location>
        <begin position="371"/>
        <end position="390"/>
    </location>
</feature>
<feature type="transmembrane region" description="Helical" evidence="6">
    <location>
        <begin position="411"/>
        <end position="432"/>
    </location>
</feature>
<dbReference type="InterPro" id="IPR036259">
    <property type="entry name" value="MFS_trans_sf"/>
</dbReference>
<dbReference type="EMBL" id="CAJFDI010000006">
    <property type="protein sequence ID" value="CAD5233877.1"/>
    <property type="molecule type" value="Genomic_DNA"/>
</dbReference>
<dbReference type="OrthoDB" id="370281at2759"/>
<dbReference type="Gene3D" id="1.20.1250.20">
    <property type="entry name" value="MFS general substrate transporter like domains"/>
    <property type="match status" value="1"/>
</dbReference>
<protein>
    <submittedName>
        <fullName evidence="8">(pine wood nematode) hypothetical protein</fullName>
    </submittedName>
    <submittedName>
        <fullName evidence="11">MFS domain-containing protein</fullName>
    </submittedName>
</protein>
<evidence type="ECO:0000313" key="9">
    <source>
        <dbReference type="Proteomes" id="UP000095284"/>
    </source>
</evidence>
<dbReference type="SUPFAM" id="SSF103473">
    <property type="entry name" value="MFS general substrate transporter"/>
    <property type="match status" value="1"/>
</dbReference>
<keyword evidence="2" id="KW-0813">Transport</keyword>
<dbReference type="PANTHER" id="PTHR23510:SF3">
    <property type="entry name" value="MAJOR FACILITATOR SUPERFAMILY DOMAIN-CONTAINING PROTEIN 8"/>
    <property type="match status" value="1"/>
</dbReference>
<accession>A0A1I7SL18</accession>
<evidence type="ECO:0000256" key="6">
    <source>
        <dbReference type="SAM" id="Phobius"/>
    </source>
</evidence>
<reference evidence="8" key="2">
    <citation type="submission" date="2020-09" db="EMBL/GenBank/DDBJ databases">
        <authorList>
            <person name="Kikuchi T."/>
        </authorList>
    </citation>
    <scope>NUCLEOTIDE SEQUENCE</scope>
    <source>
        <strain evidence="8">Ka4C1</strain>
    </source>
</reference>
<feature type="transmembrane region" description="Helical" evidence="6">
    <location>
        <begin position="279"/>
        <end position="303"/>
    </location>
</feature>
<dbReference type="InterPro" id="IPR051068">
    <property type="entry name" value="MFS_Domain-Containing_Protein"/>
</dbReference>
<evidence type="ECO:0000256" key="4">
    <source>
        <dbReference type="ARBA" id="ARBA00022989"/>
    </source>
</evidence>
<keyword evidence="4 6" id="KW-1133">Transmembrane helix</keyword>
<dbReference type="Proteomes" id="UP000095284">
    <property type="component" value="Unplaced"/>
</dbReference>
<name>A0A1I7SL18_BURXY</name>
<evidence type="ECO:0000313" key="11">
    <source>
        <dbReference type="WBParaSite" id="BXY_1375000.1"/>
    </source>
</evidence>
<evidence type="ECO:0000259" key="7">
    <source>
        <dbReference type="PROSITE" id="PS50850"/>
    </source>
</evidence>
<feature type="transmembrane region" description="Helical" evidence="6">
    <location>
        <begin position="12"/>
        <end position="34"/>
    </location>
</feature>
<dbReference type="InterPro" id="IPR020846">
    <property type="entry name" value="MFS_dom"/>
</dbReference>
<dbReference type="GO" id="GO:0022857">
    <property type="term" value="F:transmembrane transporter activity"/>
    <property type="evidence" value="ECO:0007669"/>
    <property type="project" value="InterPro"/>
</dbReference>
<dbReference type="PROSITE" id="PS50850">
    <property type="entry name" value="MFS"/>
    <property type="match status" value="1"/>
</dbReference>
<dbReference type="eggNOG" id="KOG2325">
    <property type="taxonomic scope" value="Eukaryota"/>
</dbReference>
<keyword evidence="5 6" id="KW-0472">Membrane</keyword>
<evidence type="ECO:0000256" key="5">
    <source>
        <dbReference type="ARBA" id="ARBA00023136"/>
    </source>
</evidence>
<feature type="transmembrane region" description="Helical" evidence="6">
    <location>
        <begin position="104"/>
        <end position="130"/>
    </location>
</feature>
<sequence>MAGEKSTPWPSIWAATGFSFFAAVQFSIYFGSTYPYLQSLDPHSTVNFYGLVVASYSLGQTVGAPAIGWWSSRLDGIKIPISLCLALSFLGNLIYILAQASTDYAKYFLLIARFVVGLGSCNISILKGYAAMASNSKDRARAIALLTGGISLGATTGPLLQSAFTPIGETGWKIAGRVHLSMYTSPAFVACAVNFLGTLFLWFVFKETYAGLAPREVNKKKAKGDERKEDVPGLPAYDKPAVFLCCLTLFAQRFTFTNIETLASPLSITMFSWSNEETVKYIGLAHGALSFIAFLVYLAFFVGRLDKYINNRNQTIVALGGLIIFHLATFSWPFLGGSLPKYNSDESNSTQPGCDVAKYNWCDSVAPVNPWVFYLAYIIFIGICFPSVSITLNTLFSKIIGPRNMNTEQGFLYMTGGIARLIGPLVISALYSQFGPQYAWILEILVLIIIIAAWIAMYRRMVPLIVPSEVWNSVRSKKSRASVITEVLLEEEIEEMERDRRSSRVLSVSGE</sequence>
<keyword evidence="10" id="KW-1185">Reference proteome</keyword>
<reference evidence="11" key="1">
    <citation type="submission" date="2016-11" db="UniProtKB">
        <authorList>
            <consortium name="WormBaseParasite"/>
        </authorList>
    </citation>
    <scope>IDENTIFICATION</scope>
</reference>
<gene>
    <name evidence="8" type="ORF">BXYJ_LOCUS13968</name>
</gene>
<feature type="transmembrane region" description="Helical" evidence="6">
    <location>
        <begin position="315"/>
        <end position="335"/>
    </location>
</feature>
<organism evidence="9 11">
    <name type="scientific">Bursaphelenchus xylophilus</name>
    <name type="common">Pinewood nematode worm</name>
    <name type="synonym">Aphelenchoides xylophilus</name>
    <dbReference type="NCBI Taxonomy" id="6326"/>
    <lineage>
        <taxon>Eukaryota</taxon>
        <taxon>Metazoa</taxon>
        <taxon>Ecdysozoa</taxon>
        <taxon>Nematoda</taxon>
        <taxon>Chromadorea</taxon>
        <taxon>Rhabditida</taxon>
        <taxon>Tylenchina</taxon>
        <taxon>Tylenchomorpha</taxon>
        <taxon>Aphelenchoidea</taxon>
        <taxon>Aphelenchoididae</taxon>
        <taxon>Bursaphelenchus</taxon>
    </lineage>
</organism>
<dbReference type="Pfam" id="PF07690">
    <property type="entry name" value="MFS_1"/>
    <property type="match status" value="2"/>
</dbReference>
<dbReference type="InterPro" id="IPR011701">
    <property type="entry name" value="MFS"/>
</dbReference>
<evidence type="ECO:0000256" key="3">
    <source>
        <dbReference type="ARBA" id="ARBA00022692"/>
    </source>
</evidence>